<dbReference type="RefSeq" id="XP_030054360.1">
    <property type="nucleotide sequence ID" value="XM_030198500.1"/>
</dbReference>
<feature type="domain" description="C2H2-type" evidence="12">
    <location>
        <begin position="1901"/>
        <end position="1925"/>
    </location>
</feature>
<feature type="domain" description="C2H2-type" evidence="12">
    <location>
        <begin position="241"/>
        <end position="268"/>
    </location>
</feature>
<keyword evidence="5 10" id="KW-0863">Zinc-finger</keyword>
<feature type="compositionally biased region" description="Polar residues" evidence="11">
    <location>
        <begin position="594"/>
        <end position="611"/>
    </location>
</feature>
<dbReference type="GO" id="GO:0000981">
    <property type="term" value="F:DNA-binding transcription factor activity, RNA polymerase II-specific"/>
    <property type="evidence" value="ECO:0007669"/>
    <property type="project" value="TreeGrafter"/>
</dbReference>
<dbReference type="CTD" id="3097"/>
<feature type="compositionally biased region" description="Polar residues" evidence="11">
    <location>
        <begin position="208"/>
        <end position="222"/>
    </location>
</feature>
<keyword evidence="4" id="KW-0677">Repeat</keyword>
<feature type="compositionally biased region" description="Acidic residues" evidence="11">
    <location>
        <begin position="1641"/>
        <end position="1650"/>
    </location>
</feature>
<dbReference type="InterPro" id="IPR051969">
    <property type="entry name" value="Zinc-finger_DNA-bd_regulators"/>
</dbReference>
<dbReference type="InterPro" id="IPR003604">
    <property type="entry name" value="Matrin/U1-like-C_Znf_C2H2"/>
</dbReference>
<keyword evidence="7" id="KW-0805">Transcription regulation</keyword>
<feature type="compositionally biased region" description="Low complexity" evidence="11">
    <location>
        <begin position="1178"/>
        <end position="1203"/>
    </location>
</feature>
<feature type="region of interest" description="Disordered" evidence="11">
    <location>
        <begin position="594"/>
        <end position="614"/>
    </location>
</feature>
<dbReference type="PROSITE" id="PS50157">
    <property type="entry name" value="ZINC_FINGER_C2H2_2"/>
    <property type="match status" value="4"/>
</dbReference>
<evidence type="ECO:0000256" key="1">
    <source>
        <dbReference type="ARBA" id="ARBA00004123"/>
    </source>
</evidence>
<dbReference type="Proteomes" id="UP000515156">
    <property type="component" value="Chromosome 3"/>
</dbReference>
<feature type="region of interest" description="Disordered" evidence="11">
    <location>
        <begin position="1166"/>
        <end position="1225"/>
    </location>
</feature>
<keyword evidence="13" id="KW-1185">Reference proteome</keyword>
<feature type="region of interest" description="Disordered" evidence="11">
    <location>
        <begin position="2445"/>
        <end position="2471"/>
    </location>
</feature>
<feature type="compositionally biased region" description="Low complexity" evidence="11">
    <location>
        <begin position="1211"/>
        <end position="1225"/>
    </location>
</feature>
<feature type="region of interest" description="Disordered" evidence="11">
    <location>
        <begin position="829"/>
        <end position="863"/>
    </location>
</feature>
<feature type="region of interest" description="Disordered" evidence="11">
    <location>
        <begin position="1579"/>
        <end position="1602"/>
    </location>
</feature>
<accession>A0A6P7XV57</accession>
<feature type="region of interest" description="Disordered" evidence="11">
    <location>
        <begin position="1615"/>
        <end position="1675"/>
    </location>
</feature>
<evidence type="ECO:0000256" key="4">
    <source>
        <dbReference type="ARBA" id="ARBA00022737"/>
    </source>
</evidence>
<feature type="domain" description="C2H2-type" evidence="12">
    <location>
        <begin position="269"/>
        <end position="292"/>
    </location>
</feature>
<dbReference type="OrthoDB" id="10042249at2759"/>
<dbReference type="InterPro" id="IPR036236">
    <property type="entry name" value="Znf_C2H2_sf"/>
</dbReference>
<keyword evidence="3" id="KW-0479">Metal-binding</keyword>
<dbReference type="GO" id="GO:0008270">
    <property type="term" value="F:zinc ion binding"/>
    <property type="evidence" value="ECO:0007669"/>
    <property type="project" value="UniProtKB-KW"/>
</dbReference>
<feature type="compositionally biased region" description="Polar residues" evidence="11">
    <location>
        <begin position="552"/>
        <end position="567"/>
    </location>
</feature>
<dbReference type="FunFam" id="3.30.160.60:FF:000033">
    <property type="entry name" value="Immunodeficiency virus type I enhancer binding protein 1"/>
    <property type="match status" value="2"/>
</dbReference>
<sequence length="2518" mass="278335">MPIDYCVEGSKEKDLQRVWEDGSNKALRNTALDTLHVSALLSRELALKTCNKMDSGDTAIGQEATSRSGETAKVPSRWRKEPSAVTKMSTFGSQEGQIQPRIDPKQIGNTVSAQLVSSEKLVSSGEAAHQVPEKQYVHHRPSSYSYRHSQSFPQHALQQRFVHSTKPHQSLEGYIWQYPGHLQSVVSEDLFSFHMHAHSRGFSRKKISSINPPYSQYSQKSIEQSEDTHRKEQKPKKPGKYICPYCTRACAKPSVLKKHIRSHTGERPYPCVPCGFSFKTKSNLYKHRKSHAHAIKAGLVPFTESAVSKLDLDATCIEAEIHSDGEQSTDTDEETLLLVEGTEKLSQIPPIPLDITSKSGDGLDPHFQLSSEEALGGAMKVPILIIPKSGTCLPSESSQFIGSDMLQTPSLSKVDESHTVKQKLALRLSEKKGQDSEQSVNLLSPHSKGSTDSGYFSRSESAEQQINPPNTNAKSYEEIIFGKYCRLSPRTALTVATAAANQEANLIGRRGKVEVLPLANPRLEINVIEDHISQLITNREGVIDPSRLSMMKSSRLPSNRTNVGSSKNETKVYPSAQQGSNIPVLLEAPIDTSPLTRSNSMPTSSATNLSIPPSLRGSHSFDERMTGSDDVFYPGTGGIPHQRMLRRQAAFELPSLHEGHSDSDPFGRTAKSTIALSSRSTITEKCPPLMDKKLSTGDKTVPDYDTSGKHYRRWDEFEIQQLNYRDALGIGGVKQGGEHLIDATVPSQVMQSRYGTMFENRKRRKEKSVGDEEDVPMLCSSAVGSSAGSLIPSDYDHKSQIQESTRNGFGVIGHDCSVYGQQERFETCRTHTRSGSPAAVSEESLSADQEKSLDPVNRKPPGNVISVIQHTNSLSRPNSFERTESTEHVTGQLDKTYSSETCDSEIAESPMSPDWTQQMENTDVVGKPPPSQQQQSYHMQPRLVRQHNIQVPEIRVTEEPDKPEKEQEHPTKEHEKTSEEFQWPQRSETLSQLPAEKLPPKKKRLRLADIEHSSGESSFESTGTSLSRSPSQESNLSHSSSFSMSFEREEIIKSITPSKQDEFGKQSEFLTVPPGSHSLSIPGHHHQKEMRRSSSEQMPCPHPTEMPEIRSKSFDYGNLSHVSAPGAPFATLSPTRERKKCFLVRQASFSGSPETSQIDQGLEQNVKQEQEMHTGRRSVQVAWRHSSSSSSSSSVLQSSQSEDSGQKIVGSSNSSHHSQSSIHAANQETTRIALAQAPYVPGRHNIEQQHVITHQENVMFPPIHSTLFQLPYPIVTIPQLQAHHPALWQSYAEPLPRYFQHHLNQLQDAYTKQPLVRPIPAEVLPSYHLELAQEKLGKKPGDYAHSKEHAFQRYSETSLQLSKTGSGKLQTDCSITSADSTSDQHLQTALVSQNVRSLQSLPGTVVPVRIQTHVPSYGSVMYTSISQILVTHAQTSSPAIVICRVSENTSQRTSATNAAMRGIGFNIAQMLGQQGKLEQYPLWKVPQTLPLGLESAIPLCLPSSSDTASPLGGGKRMLSPASSLELFIETKQQKRVKEEKMYGQIVEELSAVELTSSDIKKDLSRSPKPQLVRQCCTTEPKDGVSLSSPSLSASLSSSSQDISLSTTESIPLGFDKHYGSRTALPEQKISDTSEDRMSPDVLEDDGDDAVSDMCLSPQRSSSSPSEIQQEGPLKQRKLPGSMLVQLASSSSGVLVGSAVLLADAADFQQLLQFPSLRTTTTVTWCFLNYTKPNHVRQDTLKSSVYASWCISPCNPNPSGLNTKTTLALLRSKQKNTIEIYAMATLHRPGDGEVPSSAWKQQFAQMKLEPSHIFSSKHEKKIVGNIKERTKGESHGEKDIASKHTEPIRIKIFEGGLKSNEDYVYVRGRGRGKYICEECGIRCKKPSMLKKHIRTHTDVRPYVCKLCNFAFKTKGNLTKHMKSKAHLKKCLELGVTMTSMDDTEAEEAENIEDPHKEEKCSMAGLSTDHQFSDAEESDGEDGDDNDDEDDEDDDFDEHQGETTPKTRSRSTSPQPPRFSSLSVTAAMSQKASPESSDSMGHASLIGYLATLPSIQVTPLMTAGDSCRDARMMEYQRLFHSTYTDLEHDKDRLDIPSSMDEDYVLSSEPSTSPHDFSSSSQQSSPGYDSSPCRDNSPKRYLMPRGDLSPRRHLSPRRDISPMRHLSPRKEAALRRELSPRRDVSPRRHLSPIRPMSPGKDISVRRDLSPRQERRYMTSIRAASPRRASYHSPSLPLIHYLQSESLSLGYHTSLRKGLSQVPFFSLYGEKDGVPEYQGSNHLPEGHNDHVFSHLPLHSQQQVRAPVPMIPIGGIQMVHSIPASLPALDPQPTVPLQMKGSEEKKSMIANALRDCSTISKHPSQATSQDASSGASLSPLLSLRQSMSEDSPHPIEREQEENIQTCTKAIASLKIVAEEAASFGADQLSRALETQSKALESAQLSIRHFSGSEPGLQSAGASATQSDLHGEKDTFGTSQAALTHSAFYSQSVEVKQLNFQGGKDPQASTQEGKDLALEKSKRH</sequence>
<dbReference type="PANTHER" id="PTHR45944">
    <property type="entry name" value="SCHNURRI, ISOFORM F"/>
    <property type="match status" value="1"/>
</dbReference>
<evidence type="ECO:0000256" key="11">
    <source>
        <dbReference type="SAM" id="MobiDB-lite"/>
    </source>
</evidence>
<feature type="region of interest" description="Disordered" evidence="11">
    <location>
        <begin position="920"/>
        <end position="939"/>
    </location>
</feature>
<dbReference type="GeneID" id="115466917"/>
<feature type="region of interest" description="Disordered" evidence="11">
    <location>
        <begin position="552"/>
        <end position="576"/>
    </location>
</feature>
<feature type="compositionally biased region" description="Basic and acidic residues" evidence="11">
    <location>
        <begin position="848"/>
        <end position="857"/>
    </location>
</feature>
<dbReference type="PANTHER" id="PTHR45944:SF1">
    <property type="entry name" value="TRANSCRIPTION FACTOR HIVEP2"/>
    <property type="match status" value="1"/>
</dbReference>
<dbReference type="InterPro" id="IPR013087">
    <property type="entry name" value="Znf_C2H2_type"/>
</dbReference>
<evidence type="ECO:0000256" key="3">
    <source>
        <dbReference type="ARBA" id="ARBA00022723"/>
    </source>
</evidence>
<evidence type="ECO:0000256" key="2">
    <source>
        <dbReference type="ARBA" id="ARBA00022553"/>
    </source>
</evidence>
<dbReference type="KEGG" id="muo:115466917"/>
<organism evidence="13 15">
    <name type="scientific">Microcaecilia unicolor</name>
    <dbReference type="NCBI Taxonomy" id="1415580"/>
    <lineage>
        <taxon>Eukaryota</taxon>
        <taxon>Metazoa</taxon>
        <taxon>Chordata</taxon>
        <taxon>Craniata</taxon>
        <taxon>Vertebrata</taxon>
        <taxon>Euteleostomi</taxon>
        <taxon>Amphibia</taxon>
        <taxon>Gymnophiona</taxon>
        <taxon>Siphonopidae</taxon>
        <taxon>Microcaecilia</taxon>
    </lineage>
</organism>
<feature type="compositionally biased region" description="Low complexity" evidence="11">
    <location>
        <begin position="2001"/>
        <end position="2019"/>
    </location>
</feature>
<gene>
    <name evidence="14 15 16" type="primary">HIVEP2</name>
</gene>
<feature type="region of interest" description="Disordered" evidence="11">
    <location>
        <begin position="1968"/>
        <end position="2038"/>
    </location>
</feature>
<feature type="compositionally biased region" description="Low complexity" evidence="11">
    <location>
        <begin position="1015"/>
        <end position="1042"/>
    </location>
</feature>
<keyword evidence="2" id="KW-0597">Phosphoprotein</keyword>
<keyword evidence="6" id="KW-0862">Zinc</keyword>
<evidence type="ECO:0000256" key="9">
    <source>
        <dbReference type="ARBA" id="ARBA00023242"/>
    </source>
</evidence>
<feature type="compositionally biased region" description="Low complexity" evidence="11">
    <location>
        <begin position="1656"/>
        <end position="1665"/>
    </location>
</feature>
<dbReference type="RefSeq" id="XP_030054359.1">
    <property type="nucleotide sequence ID" value="XM_030198499.1"/>
</dbReference>
<feature type="compositionally biased region" description="Low complexity" evidence="11">
    <location>
        <begin position="2104"/>
        <end position="2128"/>
    </location>
</feature>
<evidence type="ECO:0000256" key="7">
    <source>
        <dbReference type="ARBA" id="ARBA00023015"/>
    </source>
</evidence>
<evidence type="ECO:0000313" key="15">
    <source>
        <dbReference type="RefSeq" id="XP_030054359.1"/>
    </source>
</evidence>
<dbReference type="SMART" id="SM00451">
    <property type="entry name" value="ZnF_U1"/>
    <property type="match status" value="1"/>
</dbReference>
<dbReference type="GO" id="GO:0000978">
    <property type="term" value="F:RNA polymerase II cis-regulatory region sequence-specific DNA binding"/>
    <property type="evidence" value="ECO:0007669"/>
    <property type="project" value="TreeGrafter"/>
</dbReference>
<feature type="region of interest" description="Disordered" evidence="11">
    <location>
        <begin position="2100"/>
        <end position="2201"/>
    </location>
</feature>
<dbReference type="Pfam" id="PF00096">
    <property type="entry name" value="zf-C2H2"/>
    <property type="match status" value="4"/>
</dbReference>
<feature type="region of interest" description="Disordered" evidence="11">
    <location>
        <begin position="2493"/>
        <end position="2518"/>
    </location>
</feature>
<evidence type="ECO:0000313" key="16">
    <source>
        <dbReference type="RefSeq" id="XP_030054360.1"/>
    </source>
</evidence>
<feature type="compositionally biased region" description="Acidic residues" evidence="11">
    <location>
        <begin position="1972"/>
        <end position="1995"/>
    </location>
</feature>
<evidence type="ECO:0000313" key="13">
    <source>
        <dbReference type="Proteomes" id="UP000515156"/>
    </source>
</evidence>
<evidence type="ECO:0000256" key="8">
    <source>
        <dbReference type="ARBA" id="ARBA00023163"/>
    </source>
</evidence>
<dbReference type="Gene3D" id="3.30.160.60">
    <property type="entry name" value="Classic Zinc Finger"/>
    <property type="match status" value="4"/>
</dbReference>
<dbReference type="FunFam" id="3.30.160.60:FF:000594">
    <property type="entry name" value="Transcription factor HIVEP2"/>
    <property type="match status" value="1"/>
</dbReference>
<feature type="compositionally biased region" description="Basic and acidic residues" evidence="11">
    <location>
        <begin position="1628"/>
        <end position="1638"/>
    </location>
</feature>
<feature type="domain" description="C2H2-type" evidence="12">
    <location>
        <begin position="1873"/>
        <end position="1900"/>
    </location>
</feature>
<evidence type="ECO:0000313" key="14">
    <source>
        <dbReference type="RefSeq" id="XP_030054358.1"/>
    </source>
</evidence>
<feature type="compositionally biased region" description="Basic and acidic residues" evidence="11">
    <location>
        <begin position="2153"/>
        <end position="2183"/>
    </location>
</feature>
<dbReference type="GO" id="GO:0005634">
    <property type="term" value="C:nucleus"/>
    <property type="evidence" value="ECO:0007669"/>
    <property type="project" value="UniProtKB-SubCell"/>
</dbReference>
<feature type="compositionally biased region" description="Polar residues" evidence="11">
    <location>
        <begin position="436"/>
        <end position="471"/>
    </location>
</feature>
<evidence type="ECO:0000256" key="6">
    <source>
        <dbReference type="ARBA" id="ARBA00022833"/>
    </source>
</evidence>
<dbReference type="SMART" id="SM00355">
    <property type="entry name" value="ZnF_C2H2"/>
    <property type="match status" value="4"/>
</dbReference>
<feature type="compositionally biased region" description="Basic and acidic residues" evidence="11">
    <location>
        <begin position="2506"/>
        <end position="2518"/>
    </location>
</feature>
<comment type="subcellular location">
    <subcellularLocation>
        <location evidence="1">Nucleus</location>
    </subcellularLocation>
</comment>
<dbReference type="PROSITE" id="PS00028">
    <property type="entry name" value="ZINC_FINGER_C2H2_1"/>
    <property type="match status" value="3"/>
</dbReference>
<protein>
    <submittedName>
        <fullName evidence="14 15">Transcription factor HIVEP2</fullName>
    </submittedName>
</protein>
<dbReference type="SUPFAM" id="SSF57667">
    <property type="entry name" value="beta-beta-alpha zinc fingers"/>
    <property type="match status" value="2"/>
</dbReference>
<feature type="region of interest" description="Disordered" evidence="11">
    <location>
        <begin position="205"/>
        <end position="237"/>
    </location>
</feature>
<keyword evidence="8" id="KW-0804">Transcription</keyword>
<evidence type="ECO:0000259" key="12">
    <source>
        <dbReference type="PROSITE" id="PS50157"/>
    </source>
</evidence>
<evidence type="ECO:0000256" key="5">
    <source>
        <dbReference type="ARBA" id="ARBA00022771"/>
    </source>
</evidence>
<feature type="compositionally biased region" description="Low complexity" evidence="11">
    <location>
        <begin position="1585"/>
        <end position="1602"/>
    </location>
</feature>
<feature type="region of interest" description="Disordered" evidence="11">
    <location>
        <begin position="951"/>
        <end position="1042"/>
    </location>
</feature>
<reference evidence="14 15" key="1">
    <citation type="submission" date="2025-04" db="UniProtKB">
        <authorList>
            <consortium name="RefSeq"/>
        </authorList>
    </citation>
    <scope>IDENTIFICATION</scope>
</reference>
<dbReference type="RefSeq" id="XP_030054358.1">
    <property type="nucleotide sequence ID" value="XM_030198498.1"/>
</dbReference>
<evidence type="ECO:0000256" key="10">
    <source>
        <dbReference type="PROSITE-ProRule" id="PRU00042"/>
    </source>
</evidence>
<feature type="region of interest" description="Disordered" evidence="11">
    <location>
        <begin position="428"/>
        <end position="471"/>
    </location>
</feature>
<feature type="compositionally biased region" description="Polar residues" evidence="11">
    <location>
        <begin position="2020"/>
        <end position="2037"/>
    </location>
</feature>
<name>A0A6P7XV57_9AMPH</name>
<proteinExistence type="predicted"/>
<feature type="region of interest" description="Disordered" evidence="11">
    <location>
        <begin position="57"/>
        <end position="76"/>
    </location>
</feature>
<keyword evidence="9" id="KW-0539">Nucleus</keyword>
<feature type="compositionally biased region" description="Basic and acidic residues" evidence="11">
    <location>
        <begin position="955"/>
        <end position="979"/>
    </location>
</feature>